<dbReference type="RefSeq" id="WP_314014394.1">
    <property type="nucleotide sequence ID" value="NZ_JAVTTP010000001.1"/>
</dbReference>
<keyword evidence="2" id="KW-1185">Reference proteome</keyword>
<evidence type="ECO:0000313" key="2">
    <source>
        <dbReference type="Proteomes" id="UP001250656"/>
    </source>
</evidence>
<name>A0ABU3L539_9FLAO</name>
<evidence type="ECO:0000313" key="1">
    <source>
        <dbReference type="EMBL" id="MDT7828844.1"/>
    </source>
</evidence>
<accession>A0ABU3L539</accession>
<organism evidence="1 2">
    <name type="scientific">Pricia mediterranea</name>
    <dbReference type="NCBI Taxonomy" id="3076079"/>
    <lineage>
        <taxon>Bacteria</taxon>
        <taxon>Pseudomonadati</taxon>
        <taxon>Bacteroidota</taxon>
        <taxon>Flavobacteriia</taxon>
        <taxon>Flavobacteriales</taxon>
        <taxon>Flavobacteriaceae</taxon>
        <taxon>Pricia</taxon>
    </lineage>
</organism>
<comment type="caution">
    <text evidence="1">The sequence shown here is derived from an EMBL/GenBank/DDBJ whole genome shotgun (WGS) entry which is preliminary data.</text>
</comment>
<proteinExistence type="predicted"/>
<dbReference type="Proteomes" id="UP001250656">
    <property type="component" value="Unassembled WGS sequence"/>
</dbReference>
<dbReference type="EMBL" id="JAVTTP010000001">
    <property type="protein sequence ID" value="MDT7828844.1"/>
    <property type="molecule type" value="Genomic_DNA"/>
</dbReference>
<sequence length="153" mass="17526">MLLTFGVLKKTLEDWIKSDSTNSRIIARLINGDSVVDIAVGGAFYLSGFEAMWLITKRRGQDDIFDDHGLLLNDETPSGIYNDVIKAEAEQIDSSTQVGIEIWFDDGDGEIQYRIASHSYLIDEQSLIVQHDLRKNNDEYKEEFLQLFNEQYN</sequence>
<reference evidence="1 2" key="1">
    <citation type="submission" date="2023-09" db="EMBL/GenBank/DDBJ databases">
        <title>Novel taxa isolated from Blanes Bay.</title>
        <authorList>
            <person name="Rey-Velasco X."/>
            <person name="Lucena T."/>
        </authorList>
    </citation>
    <scope>NUCLEOTIDE SEQUENCE [LARGE SCALE GENOMIC DNA]</scope>
    <source>
        <strain evidence="1 2">S334</strain>
    </source>
</reference>
<protein>
    <submittedName>
        <fullName evidence="1">Uncharacterized protein</fullName>
    </submittedName>
</protein>
<gene>
    <name evidence="1" type="ORF">RQM65_09235</name>
</gene>